<keyword evidence="4" id="KW-1185">Reference proteome</keyword>
<dbReference type="AlphaFoldDB" id="A0A0M2KID7"/>
<gene>
    <name evidence="2" type="primary">tssJ</name>
    <name evidence="2" type="ORF">AV903_18620</name>
    <name evidence="3" type="ORF">SY86_17275</name>
</gene>
<reference evidence="2 5" key="2">
    <citation type="submission" date="2016-01" db="EMBL/GenBank/DDBJ databases">
        <authorList>
            <person name="Oliw E.H."/>
        </authorList>
    </citation>
    <scope>NUCLEOTIDE SEQUENCE [LARGE SCALE GENOMIC DNA]</scope>
    <source>
        <strain evidence="2 5">MDcuke</strain>
    </source>
</reference>
<evidence type="ECO:0000256" key="1">
    <source>
        <dbReference type="SAM" id="Phobius"/>
    </source>
</evidence>
<feature type="transmembrane region" description="Helical" evidence="1">
    <location>
        <begin position="14"/>
        <end position="34"/>
    </location>
</feature>
<name>A0A0M2KID7_9GAMM</name>
<dbReference type="RefSeq" id="WP_046372127.1">
    <property type="nucleotide sequence ID" value="NZ_CP013970.1"/>
</dbReference>
<dbReference type="PATRIC" id="fig|65700.7.peg.4326"/>
<keyword evidence="1" id="KW-0472">Membrane</keyword>
<dbReference type="NCBIfam" id="TIGR03352">
    <property type="entry name" value="VI_chp_3"/>
    <property type="match status" value="1"/>
</dbReference>
<evidence type="ECO:0000313" key="5">
    <source>
        <dbReference type="Proteomes" id="UP000264980"/>
    </source>
</evidence>
<dbReference type="Proteomes" id="UP000264980">
    <property type="component" value="Chromosome"/>
</dbReference>
<dbReference type="PANTHER" id="PTHR37625:SF4">
    <property type="entry name" value="OUTER MEMBRANE LIPOPROTEIN"/>
    <property type="match status" value="1"/>
</dbReference>
<proteinExistence type="predicted"/>
<evidence type="ECO:0000313" key="3">
    <source>
        <dbReference type="EMBL" id="KKF36781.1"/>
    </source>
</evidence>
<dbReference type="Gene3D" id="2.60.40.4150">
    <property type="entry name" value="Type VI secretion system, lipoprotein SciN"/>
    <property type="match status" value="1"/>
</dbReference>
<dbReference type="Proteomes" id="UP000033924">
    <property type="component" value="Unassembled WGS sequence"/>
</dbReference>
<reference evidence="3 4" key="1">
    <citation type="submission" date="2015-01" db="EMBL/GenBank/DDBJ databases">
        <title>Erwinia tracheiphila.</title>
        <authorList>
            <person name="Shapiro L.R."/>
        </authorList>
    </citation>
    <scope>NUCLEOTIDE SEQUENCE [LARGE SCALE GENOMIC DNA]</scope>
    <source>
        <strain evidence="3 4">BuffGH</strain>
    </source>
</reference>
<evidence type="ECO:0000313" key="2">
    <source>
        <dbReference type="EMBL" id="AXF77599.1"/>
    </source>
</evidence>
<dbReference type="STRING" id="65700.SY86_17275"/>
<dbReference type="EMBL" id="CP013970">
    <property type="protein sequence ID" value="AXF77599.1"/>
    <property type="molecule type" value="Genomic_DNA"/>
</dbReference>
<dbReference type="InterPro" id="IPR017734">
    <property type="entry name" value="T6SS_SciN"/>
</dbReference>
<accession>A0A0M2KID7</accession>
<organism evidence="3 4">
    <name type="scientific">Erwinia tracheiphila</name>
    <dbReference type="NCBI Taxonomy" id="65700"/>
    <lineage>
        <taxon>Bacteria</taxon>
        <taxon>Pseudomonadati</taxon>
        <taxon>Pseudomonadota</taxon>
        <taxon>Gammaproteobacteria</taxon>
        <taxon>Enterobacterales</taxon>
        <taxon>Erwiniaceae</taxon>
        <taxon>Erwinia</taxon>
    </lineage>
</organism>
<sequence length="182" mass="20202">MYHVKKININTKILIRYIMVCILSAFLAGCGFSLPEKQQSESGAIKVTLSAAKDINRNEKGEPSPLSVAIYSLKSLDNFENSDFFSINDNTNPALKDETAKVYEGILKPGETRKVSVSPDSDAIALGITAAYREIDKAGWSEVIPFEEKNKKKSWWRKIVPGEEITLSVKFNTLAIAIDKTD</sequence>
<dbReference type="PROSITE" id="PS51257">
    <property type="entry name" value="PROKAR_LIPOPROTEIN"/>
    <property type="match status" value="1"/>
</dbReference>
<keyword evidence="1" id="KW-0812">Transmembrane</keyword>
<keyword evidence="1" id="KW-1133">Transmembrane helix</keyword>
<dbReference type="InterPro" id="IPR038706">
    <property type="entry name" value="Type_VI_SciN-like_sf"/>
</dbReference>
<evidence type="ECO:0000313" key="4">
    <source>
        <dbReference type="Proteomes" id="UP000033924"/>
    </source>
</evidence>
<protein>
    <submittedName>
        <fullName evidence="2">Type VI secretion system lipoprotein TssJ</fullName>
    </submittedName>
</protein>
<keyword evidence="2" id="KW-0449">Lipoprotein</keyword>
<dbReference type="EMBL" id="JXNU01000003">
    <property type="protein sequence ID" value="KKF36781.1"/>
    <property type="molecule type" value="Genomic_DNA"/>
</dbReference>
<dbReference type="Pfam" id="PF12790">
    <property type="entry name" value="T6SS-SciN"/>
    <property type="match status" value="1"/>
</dbReference>
<dbReference type="PANTHER" id="PTHR37625">
    <property type="entry name" value="OUTER MEMBRANE LIPOPROTEIN-RELATED"/>
    <property type="match status" value="1"/>
</dbReference>